<accession>A0A9P7U2J1</accession>
<organism evidence="2 3">
    <name type="scientific">Claviceps aff. purpurea</name>
    <dbReference type="NCBI Taxonomy" id="1967640"/>
    <lineage>
        <taxon>Eukaryota</taxon>
        <taxon>Fungi</taxon>
        <taxon>Dikarya</taxon>
        <taxon>Ascomycota</taxon>
        <taxon>Pezizomycotina</taxon>
        <taxon>Sordariomycetes</taxon>
        <taxon>Hypocreomycetidae</taxon>
        <taxon>Hypocreales</taxon>
        <taxon>Clavicipitaceae</taxon>
        <taxon>Claviceps</taxon>
    </lineage>
</organism>
<feature type="compositionally biased region" description="Low complexity" evidence="1">
    <location>
        <begin position="117"/>
        <end position="135"/>
    </location>
</feature>
<reference evidence="2 3" key="1">
    <citation type="journal article" date="2020" name="bioRxiv">
        <title>Whole genome comparisons of ergot fungi reveals the divergence and evolution of species within the genus Claviceps are the result of varying mechanisms driving genome evolution and host range expansion.</title>
        <authorList>
            <person name="Wyka S.A."/>
            <person name="Mondo S.J."/>
            <person name="Liu M."/>
            <person name="Dettman J."/>
            <person name="Nalam V."/>
            <person name="Broders K.D."/>
        </authorList>
    </citation>
    <scope>NUCLEOTIDE SEQUENCE [LARGE SCALE GENOMIC DNA]</scope>
    <source>
        <strain evidence="2 3">Clav52</strain>
    </source>
</reference>
<keyword evidence="3" id="KW-1185">Reference proteome</keyword>
<sequence length="360" mass="39527">MLWRKPVPLWHQTVHDAAFIIKQQTPITDLGSYTRSPFPIDTHIHAAGFLLNADVRKPKHEVHIANHIGSLRMLGDLTKYSPFLTHATIQEQDLQSGMSLRQNRVGAPAQGPKDDTTPPSTAISTPTSELSSTPLSSISDTIDLYDELLDTVAKWSGNSVAELQKATSTNFVALGLDSRMSISIYHVRREKDAWLAAAFFSDNPTAATTHEALDGSPEPNIVEKSPSSEIMSSTSTPLATACTAQPEMRGLSRQNKIEKTISRAVLIQGNLRFREAPFFMTTDGSGTIKTSIAITAHYLTAVVYTLESQSTMMAQTFDLSIQKKMASIFHCAIRKIHDAGRTPWVAGRQAPSMPARWLTN</sequence>
<dbReference type="InterPro" id="IPR042104">
    <property type="entry name" value="PKS_dehydratase_sf"/>
</dbReference>
<dbReference type="EMBL" id="SRRH01000109">
    <property type="protein sequence ID" value="KAG6298932.1"/>
    <property type="molecule type" value="Genomic_DNA"/>
</dbReference>
<proteinExistence type="predicted"/>
<feature type="region of interest" description="Disordered" evidence="1">
    <location>
        <begin position="102"/>
        <end position="135"/>
    </location>
</feature>
<name>A0A9P7U2J1_9HYPO</name>
<evidence type="ECO:0008006" key="4">
    <source>
        <dbReference type="Google" id="ProtNLM"/>
    </source>
</evidence>
<comment type="caution">
    <text evidence="2">The sequence shown here is derived from an EMBL/GenBank/DDBJ whole genome shotgun (WGS) entry which is preliminary data.</text>
</comment>
<dbReference type="Gene3D" id="3.10.129.110">
    <property type="entry name" value="Polyketide synthase dehydratase"/>
    <property type="match status" value="1"/>
</dbReference>
<dbReference type="Proteomes" id="UP000707071">
    <property type="component" value="Unassembled WGS sequence"/>
</dbReference>
<evidence type="ECO:0000313" key="3">
    <source>
        <dbReference type="Proteomes" id="UP000707071"/>
    </source>
</evidence>
<protein>
    <recommendedName>
        <fullName evidence="4">Carrier domain-containing protein</fullName>
    </recommendedName>
</protein>
<evidence type="ECO:0000256" key="1">
    <source>
        <dbReference type="SAM" id="MobiDB-lite"/>
    </source>
</evidence>
<gene>
    <name evidence="2" type="ORF">E4U09_000364</name>
</gene>
<evidence type="ECO:0000313" key="2">
    <source>
        <dbReference type="EMBL" id="KAG6298932.1"/>
    </source>
</evidence>
<dbReference type="AlphaFoldDB" id="A0A9P7U2J1"/>